<dbReference type="InterPro" id="IPR001845">
    <property type="entry name" value="HTH_ArsR_DNA-bd_dom"/>
</dbReference>
<evidence type="ECO:0000313" key="5">
    <source>
        <dbReference type="EMBL" id="MDQ0167532.1"/>
    </source>
</evidence>
<keyword evidence="3" id="KW-0804">Transcription</keyword>
<dbReference type="Gene3D" id="1.10.10.10">
    <property type="entry name" value="Winged helix-like DNA-binding domain superfamily/Winged helix DNA-binding domain"/>
    <property type="match status" value="1"/>
</dbReference>
<comment type="caution">
    <text evidence="5">The sequence shown here is derived from an EMBL/GenBank/DDBJ whole genome shotgun (WGS) entry which is preliminary data.</text>
</comment>
<evidence type="ECO:0000256" key="1">
    <source>
        <dbReference type="ARBA" id="ARBA00023015"/>
    </source>
</evidence>
<keyword evidence="2 5" id="KW-0238">DNA-binding</keyword>
<dbReference type="PROSITE" id="PS50987">
    <property type="entry name" value="HTH_ARSR_2"/>
    <property type="match status" value="1"/>
</dbReference>
<gene>
    <name evidence="5" type="ORF">J2S11_003457</name>
</gene>
<dbReference type="Proteomes" id="UP001235840">
    <property type="component" value="Unassembled WGS sequence"/>
</dbReference>
<evidence type="ECO:0000313" key="6">
    <source>
        <dbReference type="Proteomes" id="UP001235840"/>
    </source>
</evidence>
<dbReference type="CDD" id="cd00090">
    <property type="entry name" value="HTH_ARSR"/>
    <property type="match status" value="1"/>
</dbReference>
<dbReference type="InterPro" id="IPR036388">
    <property type="entry name" value="WH-like_DNA-bd_sf"/>
</dbReference>
<dbReference type="SUPFAM" id="SSF46785">
    <property type="entry name" value="Winged helix' DNA-binding domain"/>
    <property type="match status" value="1"/>
</dbReference>
<dbReference type="InterPro" id="IPR051081">
    <property type="entry name" value="HTH_MetalResp_TranReg"/>
</dbReference>
<organism evidence="5 6">
    <name type="scientific">Caldalkalibacillus horti</name>
    <dbReference type="NCBI Taxonomy" id="77523"/>
    <lineage>
        <taxon>Bacteria</taxon>
        <taxon>Bacillati</taxon>
        <taxon>Bacillota</taxon>
        <taxon>Bacilli</taxon>
        <taxon>Bacillales</taxon>
        <taxon>Bacillaceae</taxon>
        <taxon>Caldalkalibacillus</taxon>
    </lineage>
</organism>
<evidence type="ECO:0000259" key="4">
    <source>
        <dbReference type="PROSITE" id="PS50987"/>
    </source>
</evidence>
<protein>
    <submittedName>
        <fullName evidence="5">DNA-binding transcriptional ArsR family regulator</fullName>
    </submittedName>
</protein>
<dbReference type="InterPro" id="IPR036390">
    <property type="entry name" value="WH_DNA-bd_sf"/>
</dbReference>
<keyword evidence="6" id="KW-1185">Reference proteome</keyword>
<keyword evidence="1" id="KW-0805">Transcription regulation</keyword>
<dbReference type="InterPro" id="IPR011991">
    <property type="entry name" value="ArsR-like_HTH"/>
</dbReference>
<dbReference type="PANTHER" id="PTHR33154">
    <property type="entry name" value="TRANSCRIPTIONAL REGULATOR, ARSR FAMILY"/>
    <property type="match status" value="1"/>
</dbReference>
<sequence length="316" mass="36927">MSIKPKENLEIILECSPVYELVLSLRAYLNKKDRKILELGKDRVKQIDEQLSPEIKEIMESERDFLLQQCDIISLVYLCPTKESVSGFLEWLRQDSECFKKLHQFILDESGHSAVQTCDLNGLKDRIVTIWEGWYKQYFANVEEKITAELNRSLSEKKEWMGKLSAIEIIERLTNGMYLEDTNADQIILIPQVHFSPFNIYTQLNVGEQLKQFYCYPIDLQASADEPAPRLLRIVKCISDPNRLKTLRFLYQTEKSFTEIVQHLGLAKSTVHHHVVMLRAAGLVRYHISDTKGTRYSLRETRIREISDVIHEYVTR</sequence>
<reference evidence="5 6" key="1">
    <citation type="submission" date="2023-07" db="EMBL/GenBank/DDBJ databases">
        <title>Genomic Encyclopedia of Type Strains, Phase IV (KMG-IV): sequencing the most valuable type-strain genomes for metagenomic binning, comparative biology and taxonomic classification.</title>
        <authorList>
            <person name="Goeker M."/>
        </authorList>
    </citation>
    <scope>NUCLEOTIDE SEQUENCE [LARGE SCALE GENOMIC DNA]</scope>
    <source>
        <strain evidence="5 6">DSM 12751</strain>
    </source>
</reference>
<dbReference type="Pfam" id="PF01022">
    <property type="entry name" value="HTH_5"/>
    <property type="match status" value="1"/>
</dbReference>
<dbReference type="GO" id="GO:0003677">
    <property type="term" value="F:DNA binding"/>
    <property type="evidence" value="ECO:0007669"/>
    <property type="project" value="UniProtKB-KW"/>
</dbReference>
<proteinExistence type="predicted"/>
<dbReference type="RefSeq" id="WP_307396519.1">
    <property type="nucleotide sequence ID" value="NZ_BAAADK010000008.1"/>
</dbReference>
<dbReference type="EMBL" id="JAUSTY010000017">
    <property type="protein sequence ID" value="MDQ0167532.1"/>
    <property type="molecule type" value="Genomic_DNA"/>
</dbReference>
<evidence type="ECO:0000256" key="2">
    <source>
        <dbReference type="ARBA" id="ARBA00023125"/>
    </source>
</evidence>
<name>A0ABT9W2R0_9BACI</name>
<feature type="domain" description="HTH arsR-type" evidence="4">
    <location>
        <begin position="223"/>
        <end position="316"/>
    </location>
</feature>
<dbReference type="PANTHER" id="PTHR33154:SF33">
    <property type="entry name" value="TRANSCRIPTIONAL REPRESSOR SDPR"/>
    <property type="match status" value="1"/>
</dbReference>
<dbReference type="SMART" id="SM00418">
    <property type="entry name" value="HTH_ARSR"/>
    <property type="match status" value="1"/>
</dbReference>
<accession>A0ABT9W2R0</accession>
<evidence type="ECO:0000256" key="3">
    <source>
        <dbReference type="ARBA" id="ARBA00023163"/>
    </source>
</evidence>